<evidence type="ECO:0000313" key="1">
    <source>
        <dbReference type="EMBL" id="CAG8609702.1"/>
    </source>
</evidence>
<gene>
    <name evidence="1" type="ORF">SCALOS_LOCUS7238</name>
</gene>
<organism evidence="1 2">
    <name type="scientific">Scutellospora calospora</name>
    <dbReference type="NCBI Taxonomy" id="85575"/>
    <lineage>
        <taxon>Eukaryota</taxon>
        <taxon>Fungi</taxon>
        <taxon>Fungi incertae sedis</taxon>
        <taxon>Mucoromycota</taxon>
        <taxon>Glomeromycotina</taxon>
        <taxon>Glomeromycetes</taxon>
        <taxon>Diversisporales</taxon>
        <taxon>Gigasporaceae</taxon>
        <taxon>Scutellospora</taxon>
    </lineage>
</organism>
<reference evidence="1" key="1">
    <citation type="submission" date="2021-06" db="EMBL/GenBank/DDBJ databases">
        <authorList>
            <person name="Kallberg Y."/>
            <person name="Tangrot J."/>
            <person name="Rosling A."/>
        </authorList>
    </citation>
    <scope>NUCLEOTIDE SEQUENCE</scope>
    <source>
        <strain evidence="1">AU212A</strain>
    </source>
</reference>
<dbReference type="Proteomes" id="UP000789860">
    <property type="component" value="Unassembled WGS sequence"/>
</dbReference>
<name>A0ACA9MTW6_9GLOM</name>
<keyword evidence="2" id="KW-1185">Reference proteome</keyword>
<evidence type="ECO:0000313" key="2">
    <source>
        <dbReference type="Proteomes" id="UP000789860"/>
    </source>
</evidence>
<feature type="non-terminal residue" evidence="1">
    <location>
        <position position="1"/>
    </location>
</feature>
<sequence>KNKTYQIKESIDKAFIAFKKNIKHPKRTLVAGLAATHLAAGGVGYQLGKHNSNDICQAPFANPTDFLPLTSDLSKCKDENDLNIQVINRLYQTNQEKDNKISELLLKNKEEISQLTANLDKAEKHNLQLEKQIKEHLSNKTTQPETTIVNLENVKNQVEIQLQKTQADLTQEQNERNTIRTNLPKHKPNLQQAQHDLTTTQNESKAQVQEISQKDHHLKNVENKLPKQDQELNEEKQKRQQAEQERNDLQNQLNNHVCPILASHACSPCGLNHYQNANQASEQKEQQILHQINQSLNLNLKEPNLEQLITKIKELINKPPETIYAEFSNDELENKLNQAQETIIRLEKELGENNTPFGESLENIKEIDLNLLEKELNIKLSPESIQKIKAANSYQQLSQIKSSEIKKHLQQNLNNLEAIQPREIYNVLNKPTIDDKIYDQTFQELKELETNLESTDKYEELEKFEERIKKKLGLKQIEYLCELKIDEDVSINLSLIQDLPNTLPQNLELSPPGETRENIEIRGEIYMKKAEFQRLNEGLKKKGLPPLANPRNAAAGTLRTLIPTQQRRLHFFAYQILGTDAIKTYFQEIEKQRSNLEFEIDGIVIKVEITRSGRVSYVAQITQ</sequence>
<accession>A0ACA9MTW6</accession>
<comment type="caution">
    <text evidence="1">The sequence shown here is derived from an EMBL/GenBank/DDBJ whole genome shotgun (WGS) entry which is preliminary data.</text>
</comment>
<feature type="non-terminal residue" evidence="1">
    <location>
        <position position="623"/>
    </location>
</feature>
<protein>
    <submittedName>
        <fullName evidence="1">7784_t:CDS:1</fullName>
    </submittedName>
</protein>
<proteinExistence type="predicted"/>
<dbReference type="EMBL" id="CAJVPM010015726">
    <property type="protein sequence ID" value="CAG8609702.1"/>
    <property type="molecule type" value="Genomic_DNA"/>
</dbReference>